<dbReference type="Proteomes" id="UP000523087">
    <property type="component" value="Unassembled WGS sequence"/>
</dbReference>
<organism evidence="1 2">
    <name type="scientific">Thermaerobacillus caldiproteolyticus</name>
    <dbReference type="NCBI Taxonomy" id="247480"/>
    <lineage>
        <taxon>Bacteria</taxon>
        <taxon>Bacillati</taxon>
        <taxon>Bacillota</taxon>
        <taxon>Bacilli</taxon>
        <taxon>Bacillales</taxon>
        <taxon>Anoxybacillaceae</taxon>
        <taxon>Thermaerobacillus</taxon>
    </lineage>
</organism>
<protein>
    <submittedName>
        <fullName evidence="1">Uncharacterized protein</fullName>
    </submittedName>
</protein>
<dbReference type="AlphaFoldDB" id="A0A7W0BY31"/>
<evidence type="ECO:0000313" key="2">
    <source>
        <dbReference type="Proteomes" id="UP000523087"/>
    </source>
</evidence>
<name>A0A7W0BY31_9BACL</name>
<dbReference type="EMBL" id="JACDUT010000002">
    <property type="protein sequence ID" value="MBA2874195.1"/>
    <property type="molecule type" value="Genomic_DNA"/>
</dbReference>
<evidence type="ECO:0000313" key="1">
    <source>
        <dbReference type="EMBL" id="MBA2874195.1"/>
    </source>
</evidence>
<gene>
    <name evidence="1" type="ORF">HNR31_000965</name>
</gene>
<reference evidence="1 2" key="1">
    <citation type="submission" date="2020-07" db="EMBL/GenBank/DDBJ databases">
        <title>Genomic Encyclopedia of Type Strains, Phase IV (KMG-IV): sequencing the most valuable type-strain genomes for metagenomic binning, comparative biology and taxonomic classification.</title>
        <authorList>
            <person name="Goeker M."/>
        </authorList>
    </citation>
    <scope>NUCLEOTIDE SEQUENCE [LARGE SCALE GENOMIC DNA]</scope>
    <source>
        <strain evidence="1 2">DSM 15730</strain>
    </source>
</reference>
<accession>A0A7W0BY31</accession>
<proteinExistence type="predicted"/>
<sequence length="142" mass="16501">MMNTQILVHPFNALFLNKSQRHNVIAVPRRQPHPTFRSRIQITHSLAYLSSNNCFDITAIPQKKCARPCPTLFRHRRFCDGQHELPPFIRITKLQFKHILPQSRGSIRCIVRYRINTVLPLLSQTVLLFPMSCDVLISIFPA</sequence>
<comment type="caution">
    <text evidence="1">The sequence shown here is derived from an EMBL/GenBank/DDBJ whole genome shotgun (WGS) entry which is preliminary data.</text>
</comment>
<keyword evidence="2" id="KW-1185">Reference proteome</keyword>